<dbReference type="EMBL" id="CAEZUJ010000035">
    <property type="protein sequence ID" value="CAB4602614.1"/>
    <property type="molecule type" value="Genomic_DNA"/>
</dbReference>
<dbReference type="SUPFAM" id="SSF53633">
    <property type="entry name" value="Carbamate kinase-like"/>
    <property type="match status" value="1"/>
</dbReference>
<dbReference type="PANTHER" id="PTHR23342:SF0">
    <property type="entry name" value="N-ACETYLGLUTAMATE SYNTHASE, MITOCHONDRIAL"/>
    <property type="match status" value="1"/>
</dbReference>
<dbReference type="GO" id="GO:0005737">
    <property type="term" value="C:cytoplasm"/>
    <property type="evidence" value="ECO:0007669"/>
    <property type="project" value="InterPro"/>
</dbReference>
<dbReference type="GO" id="GO:0006526">
    <property type="term" value="P:L-arginine biosynthetic process"/>
    <property type="evidence" value="ECO:0007669"/>
    <property type="project" value="UniProtKB-KW"/>
</dbReference>
<dbReference type="Gene3D" id="3.40.1160.10">
    <property type="entry name" value="Acetylglutamate kinase-like"/>
    <property type="match status" value="1"/>
</dbReference>
<protein>
    <recommendedName>
        <fullName evidence="2">acetylglutamate kinase</fullName>
        <ecNumber evidence="2">2.7.2.8</ecNumber>
    </recommendedName>
</protein>
<keyword evidence="7" id="KW-0418">Kinase</keyword>
<sequence length="262" mass="27121">MIIIKYGGHAMTDANLQMAFANEIVALQRSGKQPVVVHGGGPQIEAALEKLGIQSKFISGLRVTTPEIMDVVQQVLCGEVLRSVVSSINKAGGKAVGITGRDSNLITAIRKPKLVNGESIDLGLVGEIAEVDPSLINSLLSEEFIPVIAPVSQDKSGVPLNVNADIAAGAIAGALKAELALFLTDVPGLYENWPDESSLINEISVTEARKLLPALNAGMIPKITACLNAIDSGASCARISDGRISGAITNAVSGLVGTLVHS</sequence>
<evidence type="ECO:0000256" key="4">
    <source>
        <dbReference type="ARBA" id="ARBA00022605"/>
    </source>
</evidence>
<comment type="pathway">
    <text evidence="1">Amino-acid biosynthesis; L-arginine biosynthesis; N(2)-acetyl-L-ornithine from L-glutamate: step 2/4.</text>
</comment>
<evidence type="ECO:0000313" key="13">
    <source>
        <dbReference type="EMBL" id="CAB4782820.1"/>
    </source>
</evidence>
<dbReference type="InterPro" id="IPR001048">
    <property type="entry name" value="Asp/Glu/Uridylate_kinase"/>
</dbReference>
<organism evidence="14">
    <name type="scientific">freshwater metagenome</name>
    <dbReference type="NCBI Taxonomy" id="449393"/>
    <lineage>
        <taxon>unclassified sequences</taxon>
        <taxon>metagenomes</taxon>
        <taxon>ecological metagenomes</taxon>
    </lineage>
</organism>
<dbReference type="PANTHER" id="PTHR23342">
    <property type="entry name" value="N-ACETYLGLUTAMATE SYNTHASE"/>
    <property type="match status" value="1"/>
</dbReference>
<feature type="domain" description="Aspartate/glutamate/uridylate kinase" evidence="9">
    <location>
        <begin position="1"/>
        <end position="234"/>
    </location>
</feature>
<evidence type="ECO:0000256" key="6">
    <source>
        <dbReference type="ARBA" id="ARBA00022741"/>
    </source>
</evidence>
<dbReference type="PIRSF" id="PIRSF000728">
    <property type="entry name" value="NAGK"/>
    <property type="match status" value="1"/>
</dbReference>
<dbReference type="EMBL" id="CAEZXH010000065">
    <property type="protein sequence ID" value="CAB4688701.1"/>
    <property type="molecule type" value="Genomic_DNA"/>
</dbReference>
<dbReference type="InterPro" id="IPR036393">
    <property type="entry name" value="AceGlu_kinase-like_sf"/>
</dbReference>
<evidence type="ECO:0000313" key="12">
    <source>
        <dbReference type="EMBL" id="CAB4722894.1"/>
    </source>
</evidence>
<dbReference type="EMBL" id="CAEZZS010000063">
    <property type="protein sequence ID" value="CAB4782820.1"/>
    <property type="molecule type" value="Genomic_DNA"/>
</dbReference>
<dbReference type="EMBL" id="CAEZYJ010000106">
    <property type="protein sequence ID" value="CAB4722894.1"/>
    <property type="molecule type" value="Genomic_DNA"/>
</dbReference>
<evidence type="ECO:0000259" key="9">
    <source>
        <dbReference type="Pfam" id="PF00696"/>
    </source>
</evidence>
<evidence type="ECO:0000313" key="10">
    <source>
        <dbReference type="EMBL" id="CAB4602614.1"/>
    </source>
</evidence>
<proteinExistence type="inferred from homology"/>
<reference evidence="14" key="1">
    <citation type="submission" date="2020-05" db="EMBL/GenBank/DDBJ databases">
        <authorList>
            <person name="Chiriac C."/>
            <person name="Salcher M."/>
            <person name="Ghai R."/>
            <person name="Kavagutti S V."/>
        </authorList>
    </citation>
    <scope>NUCLEOTIDE SEQUENCE</scope>
</reference>
<accession>A0A6J7E2D9</accession>
<evidence type="ECO:0000256" key="7">
    <source>
        <dbReference type="ARBA" id="ARBA00022777"/>
    </source>
</evidence>
<keyword evidence="5" id="KW-0808">Transferase</keyword>
<dbReference type="GO" id="GO:0005524">
    <property type="term" value="F:ATP binding"/>
    <property type="evidence" value="ECO:0007669"/>
    <property type="project" value="UniProtKB-KW"/>
</dbReference>
<dbReference type="EC" id="2.7.2.8" evidence="2"/>
<dbReference type="EMBL" id="CAFBLI010000134">
    <property type="protein sequence ID" value="CAB4876931.1"/>
    <property type="molecule type" value="Genomic_DNA"/>
</dbReference>
<dbReference type="AlphaFoldDB" id="A0A6J7E2D9"/>
<dbReference type="GO" id="GO:0003991">
    <property type="term" value="F:acetylglutamate kinase activity"/>
    <property type="evidence" value="ECO:0007669"/>
    <property type="project" value="UniProtKB-EC"/>
</dbReference>
<gene>
    <name evidence="10" type="ORF">UFOPK1811_00918</name>
    <name evidence="11" type="ORF">UFOPK2360_01007</name>
    <name evidence="12" type="ORF">UFOPK2659_00774</name>
    <name evidence="13" type="ORF">UFOPK2922_01167</name>
    <name evidence="14" type="ORF">UFOPK3306_01250</name>
</gene>
<evidence type="ECO:0000313" key="11">
    <source>
        <dbReference type="EMBL" id="CAB4688701.1"/>
    </source>
</evidence>
<evidence type="ECO:0000313" key="14">
    <source>
        <dbReference type="EMBL" id="CAB4876931.1"/>
    </source>
</evidence>
<name>A0A6J7E2D9_9ZZZZ</name>
<keyword evidence="6" id="KW-0547">Nucleotide-binding</keyword>
<evidence type="ECO:0000256" key="3">
    <source>
        <dbReference type="ARBA" id="ARBA00022571"/>
    </source>
</evidence>
<dbReference type="InterPro" id="IPR004662">
    <property type="entry name" value="AcgluKinase_fam"/>
</dbReference>
<dbReference type="Pfam" id="PF00696">
    <property type="entry name" value="AA_kinase"/>
    <property type="match status" value="1"/>
</dbReference>
<keyword evidence="8" id="KW-0067">ATP-binding</keyword>
<dbReference type="InterPro" id="IPR037528">
    <property type="entry name" value="ArgB"/>
</dbReference>
<evidence type="ECO:0000256" key="8">
    <source>
        <dbReference type="ARBA" id="ARBA00022840"/>
    </source>
</evidence>
<keyword evidence="4" id="KW-0028">Amino-acid biosynthesis</keyword>
<dbReference type="HAMAP" id="MF_00082">
    <property type="entry name" value="ArgB"/>
    <property type="match status" value="1"/>
</dbReference>
<evidence type="ECO:0000256" key="1">
    <source>
        <dbReference type="ARBA" id="ARBA00004828"/>
    </source>
</evidence>
<dbReference type="NCBIfam" id="TIGR00761">
    <property type="entry name" value="argB"/>
    <property type="match status" value="1"/>
</dbReference>
<evidence type="ECO:0000256" key="5">
    <source>
        <dbReference type="ARBA" id="ARBA00022679"/>
    </source>
</evidence>
<evidence type="ECO:0000256" key="2">
    <source>
        <dbReference type="ARBA" id="ARBA00013065"/>
    </source>
</evidence>
<dbReference type="FunFam" id="3.40.1160.10:FF:000004">
    <property type="entry name" value="Acetylglutamate kinase"/>
    <property type="match status" value="1"/>
</dbReference>
<keyword evidence="3" id="KW-0055">Arginine biosynthesis</keyword>